<reference evidence="1 2" key="1">
    <citation type="journal article" date="2019" name="PLoS Biol.">
        <title>Sex chromosomes control vertical transmission of feminizing Wolbachia symbionts in an isopod.</title>
        <authorList>
            <person name="Becking T."/>
            <person name="Chebbi M.A."/>
            <person name="Giraud I."/>
            <person name="Moumen B."/>
            <person name="Laverre T."/>
            <person name="Caubet Y."/>
            <person name="Peccoud J."/>
            <person name="Gilbert C."/>
            <person name="Cordaux R."/>
        </authorList>
    </citation>
    <scope>NUCLEOTIDE SEQUENCE [LARGE SCALE GENOMIC DNA]</scope>
    <source>
        <strain evidence="1">ANa2</strain>
        <tissue evidence="1">Whole body excluding digestive tract and cuticle</tissue>
    </source>
</reference>
<evidence type="ECO:0000313" key="2">
    <source>
        <dbReference type="Proteomes" id="UP000326759"/>
    </source>
</evidence>
<evidence type="ECO:0000313" key="1">
    <source>
        <dbReference type="EMBL" id="KAB7500278.1"/>
    </source>
</evidence>
<dbReference type="OrthoDB" id="10461109at2759"/>
<accession>A0A5N5T2Z9</accession>
<comment type="caution">
    <text evidence="1">The sequence shown here is derived from an EMBL/GenBank/DDBJ whole genome shotgun (WGS) entry which is preliminary data.</text>
</comment>
<dbReference type="AlphaFoldDB" id="A0A5N5T2Z9"/>
<sequence>EIGPLNRYKAVFSIRPSTSVKLWCYVRSGRYFGTAETYLNVSDKTAPLLVTVHTEYAFVNLTRPGTLETINATEGDNINIACFALGFLYYNNSFNSSVVIIDAFVVVERTLLHVIQLILRAVLIKEISMYKFLNFYDMSLPETP</sequence>
<feature type="non-terminal residue" evidence="1">
    <location>
        <position position="1"/>
    </location>
</feature>
<proteinExistence type="predicted"/>
<name>A0A5N5T2Z9_9CRUS</name>
<dbReference type="Proteomes" id="UP000326759">
    <property type="component" value="Unassembled WGS sequence"/>
</dbReference>
<protein>
    <submittedName>
        <fullName evidence="1">Uncharacterized protein</fullName>
    </submittedName>
</protein>
<gene>
    <name evidence="1" type="ORF">Anas_13246</name>
</gene>
<keyword evidence="2" id="KW-1185">Reference proteome</keyword>
<organism evidence="1 2">
    <name type="scientific">Armadillidium nasatum</name>
    <dbReference type="NCBI Taxonomy" id="96803"/>
    <lineage>
        <taxon>Eukaryota</taxon>
        <taxon>Metazoa</taxon>
        <taxon>Ecdysozoa</taxon>
        <taxon>Arthropoda</taxon>
        <taxon>Crustacea</taxon>
        <taxon>Multicrustacea</taxon>
        <taxon>Malacostraca</taxon>
        <taxon>Eumalacostraca</taxon>
        <taxon>Peracarida</taxon>
        <taxon>Isopoda</taxon>
        <taxon>Oniscidea</taxon>
        <taxon>Crinocheta</taxon>
        <taxon>Armadillidiidae</taxon>
        <taxon>Armadillidium</taxon>
    </lineage>
</organism>
<dbReference type="EMBL" id="SEYY01014537">
    <property type="protein sequence ID" value="KAB7500278.1"/>
    <property type="molecule type" value="Genomic_DNA"/>
</dbReference>